<dbReference type="PANTHER" id="PTHR35006">
    <property type="entry name" value="GLYOXALASE FAMILY PROTEIN (AFU_ORTHOLOGUE AFUA_5G14830)"/>
    <property type="match status" value="1"/>
</dbReference>
<dbReference type="Pfam" id="PF00903">
    <property type="entry name" value="Glyoxalase"/>
    <property type="match status" value="1"/>
</dbReference>
<dbReference type="EMBL" id="JBHUIP010000003">
    <property type="protein sequence ID" value="MFD2262316.1"/>
    <property type="molecule type" value="Genomic_DNA"/>
</dbReference>
<dbReference type="RefSeq" id="WP_379875243.1">
    <property type="nucleotide sequence ID" value="NZ_JBHUIP010000003.1"/>
</dbReference>
<organism evidence="2 3">
    <name type="scientific">Lacibacterium aquatile</name>
    <dbReference type="NCBI Taxonomy" id="1168082"/>
    <lineage>
        <taxon>Bacteria</taxon>
        <taxon>Pseudomonadati</taxon>
        <taxon>Pseudomonadota</taxon>
        <taxon>Alphaproteobacteria</taxon>
        <taxon>Rhodospirillales</taxon>
        <taxon>Rhodospirillaceae</taxon>
    </lineage>
</organism>
<protein>
    <submittedName>
        <fullName evidence="2">VOC family protein</fullName>
    </submittedName>
</protein>
<dbReference type="PANTHER" id="PTHR35006:SF1">
    <property type="entry name" value="BLL2941 PROTEIN"/>
    <property type="match status" value="1"/>
</dbReference>
<dbReference type="PROSITE" id="PS51819">
    <property type="entry name" value="VOC"/>
    <property type="match status" value="1"/>
</dbReference>
<evidence type="ECO:0000313" key="3">
    <source>
        <dbReference type="Proteomes" id="UP001597295"/>
    </source>
</evidence>
<dbReference type="Proteomes" id="UP001597295">
    <property type="component" value="Unassembled WGS sequence"/>
</dbReference>
<reference evidence="3" key="1">
    <citation type="journal article" date="2019" name="Int. J. Syst. Evol. Microbiol.">
        <title>The Global Catalogue of Microorganisms (GCM) 10K type strain sequencing project: providing services to taxonomists for standard genome sequencing and annotation.</title>
        <authorList>
            <consortium name="The Broad Institute Genomics Platform"/>
            <consortium name="The Broad Institute Genome Sequencing Center for Infectious Disease"/>
            <person name="Wu L."/>
            <person name="Ma J."/>
        </authorList>
    </citation>
    <scope>NUCLEOTIDE SEQUENCE [LARGE SCALE GENOMIC DNA]</scope>
    <source>
        <strain evidence="3">CGMCC 1.19062</strain>
    </source>
</reference>
<name>A0ABW5DP76_9PROT</name>
<proteinExistence type="predicted"/>
<dbReference type="CDD" id="cd07262">
    <property type="entry name" value="VOC_like"/>
    <property type="match status" value="1"/>
</dbReference>
<keyword evidence="3" id="KW-1185">Reference proteome</keyword>
<comment type="caution">
    <text evidence="2">The sequence shown here is derived from an EMBL/GenBank/DDBJ whole genome shotgun (WGS) entry which is preliminary data.</text>
</comment>
<dbReference type="Gene3D" id="3.10.180.10">
    <property type="entry name" value="2,3-Dihydroxybiphenyl 1,2-Dioxygenase, domain 1"/>
    <property type="match status" value="1"/>
</dbReference>
<dbReference type="SUPFAM" id="SSF54593">
    <property type="entry name" value="Glyoxalase/Bleomycin resistance protein/Dihydroxybiphenyl dioxygenase"/>
    <property type="match status" value="1"/>
</dbReference>
<evidence type="ECO:0000259" key="1">
    <source>
        <dbReference type="PROSITE" id="PS51819"/>
    </source>
</evidence>
<sequence length="132" mass="14300">MFNYAMLGTNDLPRAIKFYDAVMGLLGHERCFTEDHCAAWGTYGGDKAVRLYVGQPFDEQPATVSNGGMLALRTRSPDLVEKAFETALALGGKDEGAPGPRPQYGPGFYAAYVRDPDGNKLGFINYGPEASK</sequence>
<accession>A0ABW5DP76</accession>
<feature type="domain" description="VOC" evidence="1">
    <location>
        <begin position="1"/>
        <end position="126"/>
    </location>
</feature>
<dbReference type="InterPro" id="IPR037523">
    <property type="entry name" value="VOC_core"/>
</dbReference>
<dbReference type="InterPro" id="IPR029068">
    <property type="entry name" value="Glyas_Bleomycin-R_OHBP_Dase"/>
</dbReference>
<gene>
    <name evidence="2" type="ORF">ACFSM5_05405</name>
</gene>
<evidence type="ECO:0000313" key="2">
    <source>
        <dbReference type="EMBL" id="MFD2262316.1"/>
    </source>
</evidence>
<dbReference type="InterPro" id="IPR004360">
    <property type="entry name" value="Glyas_Fos-R_dOase_dom"/>
</dbReference>